<accession>L7JUJ3</accession>
<dbReference type="InParanoid" id="L7JUJ3"/>
<feature type="non-terminal residue" evidence="1">
    <location>
        <position position="1"/>
    </location>
</feature>
<organism evidence="1 2">
    <name type="scientific">Trachipleistophora hominis</name>
    <name type="common">Microsporidian parasite</name>
    <dbReference type="NCBI Taxonomy" id="72359"/>
    <lineage>
        <taxon>Eukaryota</taxon>
        <taxon>Fungi</taxon>
        <taxon>Fungi incertae sedis</taxon>
        <taxon>Microsporidia</taxon>
        <taxon>Pleistophoridae</taxon>
        <taxon>Trachipleistophora</taxon>
    </lineage>
</organism>
<dbReference type="HOGENOM" id="CLU_2984814_0_0_1"/>
<evidence type="ECO:0000313" key="2">
    <source>
        <dbReference type="Proteomes" id="UP000011185"/>
    </source>
</evidence>
<dbReference type="Proteomes" id="UP000011185">
    <property type="component" value="Unassembled WGS sequence"/>
</dbReference>
<reference evidence="1 2" key="1">
    <citation type="journal article" date="2012" name="PLoS Pathog.">
        <title>The genome of the obligate intracellular parasite Trachipleistophora hominis: new insights into microsporidian genome dynamics and reductive evolution.</title>
        <authorList>
            <person name="Heinz E."/>
            <person name="Williams T.A."/>
            <person name="Nakjang S."/>
            <person name="Noel C.J."/>
            <person name="Swan D.C."/>
            <person name="Goldberg A.V."/>
            <person name="Harris S.R."/>
            <person name="Weinmaier T."/>
            <person name="Markert S."/>
            <person name="Becher D."/>
            <person name="Bernhardt J."/>
            <person name="Dagan T."/>
            <person name="Hacker C."/>
            <person name="Lucocq J.M."/>
            <person name="Schweder T."/>
            <person name="Rattei T."/>
            <person name="Hall N."/>
            <person name="Hirt R.P."/>
            <person name="Embley T.M."/>
        </authorList>
    </citation>
    <scope>NUCLEOTIDE SEQUENCE [LARGE SCALE GENOMIC DNA]</scope>
</reference>
<dbReference type="VEuPathDB" id="MicrosporidiaDB:THOM_1968"/>
<keyword evidence="2" id="KW-1185">Reference proteome</keyword>
<proteinExistence type="predicted"/>
<dbReference type="EMBL" id="JH993991">
    <property type="protein sequence ID" value="ELQ75094.1"/>
    <property type="molecule type" value="Genomic_DNA"/>
</dbReference>
<gene>
    <name evidence="1" type="ORF">THOM_1968</name>
</gene>
<name>L7JUJ3_TRAHO</name>
<dbReference type="AlphaFoldDB" id="L7JUJ3"/>
<sequence>VTDDEQLNNQCYCKFLCSADVCVWRMMMNYSLKVDVGWCVSDDVKFPTEFYGHIYVFS</sequence>
<protein>
    <submittedName>
        <fullName evidence="1">Uncharacterized protein</fullName>
    </submittedName>
</protein>
<evidence type="ECO:0000313" key="1">
    <source>
        <dbReference type="EMBL" id="ELQ75094.1"/>
    </source>
</evidence>